<keyword evidence="5 8" id="KW-0648">Protein biosynthesis</keyword>
<organism evidence="10 11">
    <name type="scientific">Riesia pediculicola (strain USDA)</name>
    <dbReference type="NCBI Taxonomy" id="515618"/>
    <lineage>
        <taxon>Bacteria</taxon>
        <taxon>Pseudomonadati</taxon>
        <taxon>Pseudomonadota</taxon>
        <taxon>Gammaproteobacteria</taxon>
        <taxon>Enterobacterales</taxon>
        <taxon>Enterobacteriaceae</taxon>
        <taxon>Candidatus Riesia</taxon>
    </lineage>
</organism>
<dbReference type="NCBIfam" id="TIGR00233">
    <property type="entry name" value="trpS"/>
    <property type="match status" value="1"/>
</dbReference>
<proteinExistence type="inferred from homology"/>
<dbReference type="InterPro" id="IPR002306">
    <property type="entry name" value="Trp-tRNA-ligase"/>
</dbReference>
<dbReference type="PANTHER" id="PTHR43766:SF1">
    <property type="entry name" value="TRYPTOPHAN--TRNA LIGASE, MITOCHONDRIAL"/>
    <property type="match status" value="1"/>
</dbReference>
<dbReference type="STRING" id="515618.RIEPE_0537"/>
<dbReference type="Gene3D" id="3.40.50.620">
    <property type="entry name" value="HUPs"/>
    <property type="match status" value="1"/>
</dbReference>
<comment type="catalytic activity">
    <reaction evidence="7 8">
        <text>tRNA(Trp) + L-tryptophan + ATP = L-tryptophyl-tRNA(Trp) + AMP + diphosphate + H(+)</text>
        <dbReference type="Rhea" id="RHEA:24080"/>
        <dbReference type="Rhea" id="RHEA-COMP:9671"/>
        <dbReference type="Rhea" id="RHEA-COMP:9705"/>
        <dbReference type="ChEBI" id="CHEBI:15378"/>
        <dbReference type="ChEBI" id="CHEBI:30616"/>
        <dbReference type="ChEBI" id="CHEBI:33019"/>
        <dbReference type="ChEBI" id="CHEBI:57912"/>
        <dbReference type="ChEBI" id="CHEBI:78442"/>
        <dbReference type="ChEBI" id="CHEBI:78535"/>
        <dbReference type="ChEBI" id="CHEBI:456215"/>
        <dbReference type="EC" id="6.1.1.2"/>
    </reaction>
</comment>
<dbReference type="GO" id="GO:0005829">
    <property type="term" value="C:cytosol"/>
    <property type="evidence" value="ECO:0007669"/>
    <property type="project" value="TreeGrafter"/>
</dbReference>
<evidence type="ECO:0000256" key="9">
    <source>
        <dbReference type="RuleBase" id="RU363036"/>
    </source>
</evidence>
<feature type="short sequence motif" description="'HIGH' region" evidence="8">
    <location>
        <begin position="28"/>
        <end position="36"/>
    </location>
</feature>
<feature type="short sequence motif" description="'KMSKS' region" evidence="8">
    <location>
        <begin position="210"/>
        <end position="214"/>
    </location>
</feature>
<keyword evidence="3 8" id="KW-0547">Nucleotide-binding</keyword>
<name>D4G8W1_RIEPU</name>
<dbReference type="InterPro" id="IPR014729">
    <property type="entry name" value="Rossmann-like_a/b/a_fold"/>
</dbReference>
<dbReference type="GO" id="GO:0006436">
    <property type="term" value="P:tryptophanyl-tRNA aminoacylation"/>
    <property type="evidence" value="ECO:0007669"/>
    <property type="project" value="UniProtKB-UniRule"/>
</dbReference>
<dbReference type="InterPro" id="IPR024109">
    <property type="entry name" value="Trp-tRNA-ligase_bac-type"/>
</dbReference>
<feature type="binding site" evidence="8">
    <location>
        <position position="201"/>
    </location>
    <ligand>
        <name>ATP</name>
        <dbReference type="ChEBI" id="CHEBI:30616"/>
    </ligand>
</feature>
<dbReference type="FunFam" id="1.10.240.10:FF:000002">
    <property type="entry name" value="Tryptophan--tRNA ligase"/>
    <property type="match status" value="1"/>
</dbReference>
<dbReference type="GO" id="GO:0004830">
    <property type="term" value="F:tryptophan-tRNA ligase activity"/>
    <property type="evidence" value="ECO:0007669"/>
    <property type="project" value="UniProtKB-UniRule"/>
</dbReference>
<comment type="subcellular location">
    <subcellularLocation>
        <location evidence="8">Cytoplasm</location>
    </subcellularLocation>
</comment>
<evidence type="ECO:0000256" key="8">
    <source>
        <dbReference type="HAMAP-Rule" id="MF_00140"/>
    </source>
</evidence>
<evidence type="ECO:0000256" key="3">
    <source>
        <dbReference type="ARBA" id="ARBA00022741"/>
    </source>
</evidence>
<dbReference type="Pfam" id="PF00579">
    <property type="entry name" value="tRNA-synt_1b"/>
    <property type="match status" value="1"/>
</dbReference>
<feature type="binding site" evidence="8">
    <location>
        <begin position="210"/>
        <end position="214"/>
    </location>
    <ligand>
        <name>ATP</name>
        <dbReference type="ChEBI" id="CHEBI:30616"/>
    </ligand>
</feature>
<dbReference type="InterPro" id="IPR001412">
    <property type="entry name" value="aa-tRNA-synth_I_CS"/>
</dbReference>
<dbReference type="EC" id="6.1.1.2" evidence="8"/>
<dbReference type="Proteomes" id="UP000001700">
    <property type="component" value="Chromosome"/>
</dbReference>
<evidence type="ECO:0000256" key="1">
    <source>
        <dbReference type="ARBA" id="ARBA00005594"/>
    </source>
</evidence>
<dbReference type="PANTHER" id="PTHR43766">
    <property type="entry name" value="TRYPTOPHAN--TRNA LIGASE, MITOCHONDRIAL"/>
    <property type="match status" value="1"/>
</dbReference>
<dbReference type="SUPFAM" id="SSF52374">
    <property type="entry name" value="Nucleotidylyl transferase"/>
    <property type="match status" value="1"/>
</dbReference>
<dbReference type="KEGG" id="rip:RIEPE_0537"/>
<feature type="binding site" evidence="8">
    <location>
        <begin position="27"/>
        <end position="29"/>
    </location>
    <ligand>
        <name>ATP</name>
        <dbReference type="ChEBI" id="CHEBI:30616"/>
    </ligand>
</feature>
<comment type="function">
    <text evidence="8">Catalyzes the attachment of tryptophan to tRNA(Trp).</text>
</comment>
<comment type="similarity">
    <text evidence="1 8 9">Belongs to the class-I aminoacyl-tRNA synthetase family.</text>
</comment>
<evidence type="ECO:0000256" key="5">
    <source>
        <dbReference type="ARBA" id="ARBA00022917"/>
    </source>
</evidence>
<feature type="binding site" evidence="8">
    <location>
        <begin position="164"/>
        <end position="166"/>
    </location>
    <ligand>
        <name>ATP</name>
        <dbReference type="ChEBI" id="CHEBI:30616"/>
    </ligand>
</feature>
<evidence type="ECO:0000256" key="7">
    <source>
        <dbReference type="ARBA" id="ARBA00049929"/>
    </source>
</evidence>
<feature type="binding site" evidence="8">
    <location>
        <begin position="35"/>
        <end position="36"/>
    </location>
    <ligand>
        <name>ATP</name>
        <dbReference type="ChEBI" id="CHEBI:30616"/>
    </ligand>
</feature>
<protein>
    <recommendedName>
        <fullName evidence="8">Tryptophan--tRNA ligase</fullName>
        <ecNumber evidence="8">6.1.1.2</ecNumber>
    </recommendedName>
    <alternativeName>
        <fullName evidence="8">Tryptophanyl-tRNA synthetase</fullName>
        <shortName evidence="8">TrpRS</shortName>
    </alternativeName>
</protein>
<dbReference type="GO" id="GO:0005524">
    <property type="term" value="F:ATP binding"/>
    <property type="evidence" value="ECO:0007669"/>
    <property type="project" value="UniProtKB-UniRule"/>
</dbReference>
<comment type="subunit">
    <text evidence="8">Homodimer.</text>
</comment>
<keyword evidence="4 8" id="KW-0067">ATP-binding</keyword>
<dbReference type="eggNOG" id="COG0180">
    <property type="taxonomic scope" value="Bacteria"/>
</dbReference>
<keyword evidence="8" id="KW-0963">Cytoplasm</keyword>
<accession>D4G8W1</accession>
<dbReference type="EMBL" id="CP001085">
    <property type="protein sequence ID" value="ADD79751.1"/>
    <property type="molecule type" value="Genomic_DNA"/>
</dbReference>
<keyword evidence="11" id="KW-1185">Reference proteome</keyword>
<evidence type="ECO:0000313" key="10">
    <source>
        <dbReference type="EMBL" id="ADD79751.1"/>
    </source>
</evidence>
<evidence type="ECO:0000313" key="11">
    <source>
        <dbReference type="Proteomes" id="UP000001700"/>
    </source>
</evidence>
<gene>
    <name evidence="8 10" type="primary">trpS</name>
    <name evidence="10" type="ordered locus">RIEPE_0537</name>
</gene>
<evidence type="ECO:0000256" key="6">
    <source>
        <dbReference type="ARBA" id="ARBA00023146"/>
    </source>
</evidence>
<dbReference type="InterPro" id="IPR002305">
    <property type="entry name" value="aa-tRNA-synth_Ic"/>
</dbReference>
<feature type="binding site" evidence="8">
    <location>
        <position position="152"/>
    </location>
    <ligand>
        <name>L-tryptophan</name>
        <dbReference type="ChEBI" id="CHEBI:57912"/>
    </ligand>
</feature>
<evidence type="ECO:0000256" key="4">
    <source>
        <dbReference type="ARBA" id="ARBA00022840"/>
    </source>
</evidence>
<reference evidence="10" key="1">
    <citation type="submission" date="2008-05" db="EMBL/GenBank/DDBJ databases">
        <title>Genome sequence of Riesia pediculicola USDA.</title>
        <authorList>
            <person name="Kirkness E.F."/>
        </authorList>
    </citation>
    <scope>NUCLEOTIDE SEQUENCE [LARGE SCALE GENOMIC DNA]</scope>
    <source>
        <strain evidence="10">USDA</strain>
    </source>
</reference>
<dbReference type="PRINTS" id="PR01039">
    <property type="entry name" value="TRNASYNTHTRP"/>
</dbReference>
<dbReference type="AlphaFoldDB" id="D4G8W1"/>
<dbReference type="CDD" id="cd00806">
    <property type="entry name" value="TrpRS_core"/>
    <property type="match status" value="1"/>
</dbReference>
<dbReference type="Gene3D" id="1.10.240.10">
    <property type="entry name" value="Tyrosyl-Transfer RNA Synthetase"/>
    <property type="match status" value="1"/>
</dbReference>
<dbReference type="PROSITE" id="PS00178">
    <property type="entry name" value="AA_TRNA_LIGASE_I"/>
    <property type="match status" value="1"/>
</dbReference>
<keyword evidence="6 8" id="KW-0030">Aminoacyl-tRNA synthetase</keyword>
<dbReference type="HAMAP" id="MF_00140_B">
    <property type="entry name" value="Trp_tRNA_synth_B"/>
    <property type="match status" value="1"/>
</dbReference>
<dbReference type="HOGENOM" id="CLU_029244_0_0_6"/>
<sequence length="345" mass="39832">MIDKISFKKMKKNFFHKDKPVVFSGIQPSGSLTIGNYIGAIREWVRIQDQYNCIYCIADQHSITKFDKKKLSLGKNILDTLAIYIACGIDPKKSIVFVQSKVPQHFQLNWVLSCYTPLGELKRMTQFKENFSIYGNRMNIGILNYPVLMAADILLYGASLIPVGIDQMQHIEICRRIANRFNKIHGNVFKIPKAIIGKFKVMGIKNPEKKMSKSDHDSNNVIKILDNPELIMKKIRLASTDSENPPKISFDMNRKSGISNLINIFSSLTELPILEIEKRFFGKNYLYFKKCVCKVLVQKLKRIQEKFFYVRKKEKFLEKILQEGSERAKLIAKENMEKVFSSIGI</sequence>
<evidence type="ECO:0000256" key="2">
    <source>
        <dbReference type="ARBA" id="ARBA00022598"/>
    </source>
</evidence>
<keyword evidence="2 8" id="KW-0436">Ligase</keyword>
<dbReference type="InterPro" id="IPR050203">
    <property type="entry name" value="Trp-tRNA_synthetase"/>
</dbReference>